<dbReference type="RefSeq" id="WP_246346840.1">
    <property type="nucleotide sequence ID" value="NZ_JACIEV010000002.1"/>
</dbReference>
<feature type="transmembrane region" description="Helical" evidence="7">
    <location>
        <begin position="421"/>
        <end position="441"/>
    </location>
</feature>
<comment type="caution">
    <text evidence="9">The sequence shown here is derived from an EMBL/GenBank/DDBJ whole genome shotgun (WGS) entry which is preliminary data.</text>
</comment>
<evidence type="ECO:0000256" key="4">
    <source>
        <dbReference type="ARBA" id="ARBA00022989"/>
    </source>
</evidence>
<dbReference type="Proteomes" id="UP000529795">
    <property type="component" value="Unassembled WGS sequence"/>
</dbReference>
<dbReference type="EMBL" id="JACIEV010000002">
    <property type="protein sequence ID" value="MBB4152778.1"/>
    <property type="molecule type" value="Genomic_DNA"/>
</dbReference>
<dbReference type="InterPro" id="IPR003856">
    <property type="entry name" value="LPS_length_determ_N"/>
</dbReference>
<keyword evidence="3 7" id="KW-0812">Transmembrane</keyword>
<dbReference type="GO" id="GO:0005886">
    <property type="term" value="C:plasma membrane"/>
    <property type="evidence" value="ECO:0007669"/>
    <property type="project" value="UniProtKB-SubCell"/>
</dbReference>
<evidence type="ECO:0000256" key="3">
    <source>
        <dbReference type="ARBA" id="ARBA00022692"/>
    </source>
</evidence>
<dbReference type="PANTHER" id="PTHR32309:SF31">
    <property type="entry name" value="CAPSULAR EXOPOLYSACCHARIDE FAMILY"/>
    <property type="match status" value="1"/>
</dbReference>
<dbReference type="Pfam" id="PF02706">
    <property type="entry name" value="Wzz"/>
    <property type="match status" value="1"/>
</dbReference>
<dbReference type="AlphaFoldDB" id="A0A840FFK6"/>
<comment type="subcellular location">
    <subcellularLocation>
        <location evidence="1">Cell membrane</location>
        <topology evidence="1">Multi-pass membrane protein</topology>
    </subcellularLocation>
</comment>
<feature type="region of interest" description="Disordered" evidence="6">
    <location>
        <begin position="477"/>
        <end position="496"/>
    </location>
</feature>
<dbReference type="InterPro" id="IPR050445">
    <property type="entry name" value="Bact_polysacc_biosynth/exp"/>
</dbReference>
<keyword evidence="4 7" id="KW-1133">Transmembrane helix</keyword>
<feature type="domain" description="Polysaccharide chain length determinant N-terminal" evidence="8">
    <location>
        <begin position="29"/>
        <end position="99"/>
    </location>
</feature>
<feature type="transmembrane region" description="Helical" evidence="7">
    <location>
        <begin position="36"/>
        <end position="56"/>
    </location>
</feature>
<reference evidence="9 10" key="1">
    <citation type="submission" date="2020-08" db="EMBL/GenBank/DDBJ databases">
        <title>Genomic Encyclopedia of Type Strains, Phase IV (KMG-IV): sequencing the most valuable type-strain genomes for metagenomic binning, comparative biology and taxonomic classification.</title>
        <authorList>
            <person name="Goeker M."/>
        </authorList>
    </citation>
    <scope>NUCLEOTIDE SEQUENCE [LARGE SCALE GENOMIC DNA]</scope>
    <source>
        <strain evidence="9 10">YC6723</strain>
    </source>
</reference>
<proteinExistence type="predicted"/>
<evidence type="ECO:0000313" key="9">
    <source>
        <dbReference type="EMBL" id="MBB4152778.1"/>
    </source>
</evidence>
<sequence length="496" mass="52990">MNDMTSTAAAQMQADQEQEDGGFLAYLPSIAWQRKWWILAPLVVGSVGGVAAAVLLPARYESTATLLVESPQLPAELTGTGNVSSLIDKRVAKIRQQVLSRPDLIELIENNNLYADERQTETLSALINRMRKNTTIAPVSADIGQQGPNQSNTIAFTLSFIYPEAQKAQLVAQDFVERLIRLDAAQSSQQTAGAVSYLQDQASNLSAQITAIEQQIQRLKLANGTALSSAGMMMMPSGGGGYEAQIASLQRENSQLAQAASLQANAAARDPAVLAAEAQLAGAKAVYSDNHPDVRLAEQRLAEAKQFAARNQKQSTTVSSIQAQIATNNATIAQLRGLSSSERSQAASVMAAQSKAPAVNEQVAQLESKADGLRANYQVVSTNLMNAKGAAKLENQQKGERLSVIDPPVVPDEPSWPNRPLLVAGGIFGGLALGLGIALLIELLMRPIRGVGAVQRVTGHMPLVTIPIITGDKKGNKPRGWLPWRRNKRQREATAG</sequence>
<protein>
    <submittedName>
        <fullName evidence="9">Uncharacterized protein involved in exopolysaccharide biosynthesis</fullName>
    </submittedName>
</protein>
<organism evidence="9 10">
    <name type="scientific">Sphingomonas jinjuensis</name>
    <dbReference type="NCBI Taxonomy" id="535907"/>
    <lineage>
        <taxon>Bacteria</taxon>
        <taxon>Pseudomonadati</taxon>
        <taxon>Pseudomonadota</taxon>
        <taxon>Alphaproteobacteria</taxon>
        <taxon>Sphingomonadales</taxon>
        <taxon>Sphingomonadaceae</taxon>
        <taxon>Sphingomonas</taxon>
    </lineage>
</organism>
<accession>A0A840FFK6</accession>
<keyword evidence="2" id="KW-1003">Cell membrane</keyword>
<keyword evidence="5 7" id="KW-0472">Membrane</keyword>
<evidence type="ECO:0000256" key="5">
    <source>
        <dbReference type="ARBA" id="ARBA00023136"/>
    </source>
</evidence>
<gene>
    <name evidence="9" type="ORF">GGQ80_000666</name>
</gene>
<evidence type="ECO:0000259" key="8">
    <source>
        <dbReference type="Pfam" id="PF02706"/>
    </source>
</evidence>
<evidence type="ECO:0000256" key="6">
    <source>
        <dbReference type="SAM" id="MobiDB-lite"/>
    </source>
</evidence>
<evidence type="ECO:0000256" key="7">
    <source>
        <dbReference type="SAM" id="Phobius"/>
    </source>
</evidence>
<dbReference type="PANTHER" id="PTHR32309">
    <property type="entry name" value="TYROSINE-PROTEIN KINASE"/>
    <property type="match status" value="1"/>
</dbReference>
<evidence type="ECO:0000313" key="10">
    <source>
        <dbReference type="Proteomes" id="UP000529795"/>
    </source>
</evidence>
<evidence type="ECO:0000256" key="2">
    <source>
        <dbReference type="ARBA" id="ARBA00022475"/>
    </source>
</evidence>
<name>A0A840FFK6_9SPHN</name>
<keyword evidence="10" id="KW-1185">Reference proteome</keyword>
<evidence type="ECO:0000256" key="1">
    <source>
        <dbReference type="ARBA" id="ARBA00004651"/>
    </source>
</evidence>